<comment type="caution">
    <text evidence="1">The sequence shown here is derived from an EMBL/GenBank/DDBJ whole genome shotgun (WGS) entry which is preliminary data.</text>
</comment>
<gene>
    <name evidence="1" type="ORF">BZG01_16780</name>
</gene>
<dbReference type="AlphaFoldDB" id="A0A2N3HXZ3"/>
<evidence type="ECO:0000313" key="1">
    <source>
        <dbReference type="EMBL" id="PKQ62935.1"/>
    </source>
</evidence>
<proteinExistence type="predicted"/>
<dbReference type="Pfam" id="PF19775">
    <property type="entry name" value="DUF6261"/>
    <property type="match status" value="1"/>
</dbReference>
<dbReference type="Proteomes" id="UP000233618">
    <property type="component" value="Unassembled WGS sequence"/>
</dbReference>
<protein>
    <submittedName>
        <fullName evidence="1">Uncharacterized protein</fullName>
    </submittedName>
</protein>
<evidence type="ECO:0000313" key="2">
    <source>
        <dbReference type="Proteomes" id="UP000233618"/>
    </source>
</evidence>
<organism evidence="1 2">
    <name type="scientific">Labilibaculum manganireducens</name>
    <dbReference type="NCBI Taxonomy" id="1940525"/>
    <lineage>
        <taxon>Bacteria</taxon>
        <taxon>Pseudomonadati</taxon>
        <taxon>Bacteroidota</taxon>
        <taxon>Bacteroidia</taxon>
        <taxon>Marinilabiliales</taxon>
        <taxon>Marinifilaceae</taxon>
        <taxon>Labilibaculum</taxon>
    </lineage>
</organism>
<dbReference type="RefSeq" id="WP_101311008.1">
    <property type="nucleotide sequence ID" value="NZ_MVDE01000032.1"/>
</dbReference>
<accession>A0A2N3HXZ3</accession>
<reference evidence="1 2" key="1">
    <citation type="journal article" date="2017" name="Front. Microbiol.">
        <title>Labilibaculum manganireducens gen. nov., sp. nov. and Labilibaculum filiforme sp. nov., Novel Bacteroidetes Isolated from Subsurface Sediments of the Baltic Sea.</title>
        <authorList>
            <person name="Vandieken V."/>
            <person name="Marshall I.P."/>
            <person name="Niemann H."/>
            <person name="Engelen B."/>
            <person name="Cypionka H."/>
        </authorList>
    </citation>
    <scope>NUCLEOTIDE SEQUENCE [LARGE SCALE GENOMIC DNA]</scope>
    <source>
        <strain evidence="1 2">59.10-2M</strain>
    </source>
</reference>
<dbReference type="EMBL" id="MVDE01000032">
    <property type="protein sequence ID" value="PKQ62935.1"/>
    <property type="molecule type" value="Genomic_DNA"/>
</dbReference>
<name>A0A2N3HXZ3_9BACT</name>
<sequence>MTLISRIKTTSRNGDLSALLSLILKAFSQYDWSTDTYLTSIIAKVSAINTALTEALKRLTIYSQLAEKDHVRDMEIKALFKLVEGYVHIPIVELQNAALVVDNVLEQYGLSIQKEDYSEESADTVSLLNDLSKPDVAAAIAKLQGVAETVANLDAAQKDFENLALQQAKGESVKKDLASASQLKKEGITTINDDLMGYMNTMAKVNPAVYEATTKTIAELIAKNNELVKRRYKTNEVDTELV</sequence>
<dbReference type="InterPro" id="IPR046228">
    <property type="entry name" value="DUF6261"/>
</dbReference>
<keyword evidence="2" id="KW-1185">Reference proteome</keyword>